<dbReference type="AlphaFoldDB" id="A0A5N7MMA5"/>
<protein>
    <recommendedName>
        <fullName evidence="11">Murein endopeptidase K</fullName>
    </recommendedName>
</protein>
<reference evidence="12 13" key="1">
    <citation type="journal article" date="2019" name="Syst. Appl. Microbiol.">
        <title>Microvirga tunisiensis sp. nov., a root nodule symbiotic bacterium isolated from Lupinus micranthus and L. luteus grown in Northern Tunisia.</title>
        <authorList>
            <person name="Msaddak A."/>
            <person name="Rejili M."/>
            <person name="Duran D."/>
            <person name="Mars M."/>
            <person name="Palacios J.M."/>
            <person name="Ruiz-Argueso T."/>
            <person name="Rey L."/>
            <person name="Imperial J."/>
        </authorList>
    </citation>
    <scope>NUCLEOTIDE SEQUENCE [LARGE SCALE GENOMIC DNA]</scope>
    <source>
        <strain evidence="12 13">Lmie10</strain>
    </source>
</reference>
<dbReference type="GO" id="GO:0006508">
    <property type="term" value="P:proteolysis"/>
    <property type="evidence" value="ECO:0007669"/>
    <property type="project" value="UniProtKB-KW"/>
</dbReference>
<comment type="similarity">
    <text evidence="10">Belongs to the peptidase M15 family.</text>
</comment>
<accession>A0A5N7MMA5</accession>
<dbReference type="GO" id="GO:0071555">
    <property type="term" value="P:cell wall organization"/>
    <property type="evidence" value="ECO:0007669"/>
    <property type="project" value="UniProtKB-KW"/>
</dbReference>
<evidence type="ECO:0000256" key="4">
    <source>
        <dbReference type="ARBA" id="ARBA00022723"/>
    </source>
</evidence>
<dbReference type="EMBL" id="VOSK01000095">
    <property type="protein sequence ID" value="MPR27569.1"/>
    <property type="molecule type" value="Genomic_DNA"/>
</dbReference>
<evidence type="ECO:0000256" key="8">
    <source>
        <dbReference type="ARBA" id="ARBA00023049"/>
    </source>
</evidence>
<name>A0A5N7MMA5_9HYPH</name>
<comment type="pathway">
    <text evidence="2">Cell wall biogenesis; cell wall polysaccharide biosynthesis.</text>
</comment>
<dbReference type="Proteomes" id="UP000403266">
    <property type="component" value="Unassembled WGS sequence"/>
</dbReference>
<evidence type="ECO:0000313" key="12">
    <source>
        <dbReference type="EMBL" id="MPR27569.1"/>
    </source>
</evidence>
<evidence type="ECO:0000256" key="11">
    <source>
        <dbReference type="ARBA" id="ARBA00093666"/>
    </source>
</evidence>
<dbReference type="OrthoDB" id="9782994at2"/>
<dbReference type="CDD" id="cd14844">
    <property type="entry name" value="Zn-DD-carboxypeptidase_like"/>
    <property type="match status" value="1"/>
</dbReference>
<keyword evidence="6" id="KW-0378">Hydrolase</keyword>
<keyword evidence="4" id="KW-0479">Metal-binding</keyword>
<comment type="caution">
    <text evidence="12">The sequence shown here is derived from an EMBL/GenBank/DDBJ whole genome shotgun (WGS) entry which is preliminary data.</text>
</comment>
<keyword evidence="8" id="KW-0482">Metalloprotease</keyword>
<dbReference type="PANTHER" id="PTHR37425:SF1">
    <property type="entry name" value="OUTER MEMBRANE PROTEIN"/>
    <property type="match status" value="1"/>
</dbReference>
<comment type="cofactor">
    <cofactor evidence="1">
        <name>Zn(2+)</name>
        <dbReference type="ChEBI" id="CHEBI:29105"/>
    </cofactor>
</comment>
<sequence>MARIFARSERSAGGCRRVSASGRSDLPGRKSASYLAFGLLSAASFLLTATVRTQDAEALGETRTLTFFHTHTRESLTVTFRSNGQYDSGALQQLNWFLRDWRVEKPAQMDPRLFDILWEVYRESGSSQPINIISAYRSPETNGALRRRSSGVAEHSQHMLGKAMDIRLPDVDTARLRAVAMKMQYGGVGYYASSAFVHVDTGNVRAWPRMTQQQLVQLFPDGKTLHLPSNGKPLAGYELAKAEILSRNASLATQASAGGGPSIGNLFANLFGRKNAAQPPQAENPTPSTSTMVASADPESLKEIVSTAPLPPQRPRDMKLATAIMPEAASDALAAIVSAPAPRIVPGPAAILGYDETAAAKSLFDPRTAFLDLGFESHARYELSATRFTGPAVKPLPIVGEAQAELLRDGEFKRPAS</sequence>
<evidence type="ECO:0000256" key="9">
    <source>
        <dbReference type="ARBA" id="ARBA00023316"/>
    </source>
</evidence>
<evidence type="ECO:0000313" key="13">
    <source>
        <dbReference type="Proteomes" id="UP000403266"/>
    </source>
</evidence>
<evidence type="ECO:0000256" key="5">
    <source>
        <dbReference type="ARBA" id="ARBA00022729"/>
    </source>
</evidence>
<evidence type="ECO:0000256" key="7">
    <source>
        <dbReference type="ARBA" id="ARBA00022833"/>
    </source>
</evidence>
<dbReference type="GO" id="GO:0046872">
    <property type="term" value="F:metal ion binding"/>
    <property type="evidence" value="ECO:0007669"/>
    <property type="project" value="UniProtKB-KW"/>
</dbReference>
<evidence type="ECO:0000256" key="1">
    <source>
        <dbReference type="ARBA" id="ARBA00001947"/>
    </source>
</evidence>
<keyword evidence="9" id="KW-0961">Cell wall biogenesis/degradation</keyword>
<dbReference type="PANTHER" id="PTHR37425">
    <property type="match status" value="1"/>
</dbReference>
<evidence type="ECO:0000256" key="6">
    <source>
        <dbReference type="ARBA" id="ARBA00022801"/>
    </source>
</evidence>
<keyword evidence="7" id="KW-0862">Zinc</keyword>
<gene>
    <name evidence="12" type="ORF">FS320_20895</name>
</gene>
<dbReference type="Pfam" id="PF05951">
    <property type="entry name" value="Peptidase_M15_2"/>
    <property type="match status" value="1"/>
</dbReference>
<evidence type="ECO:0000256" key="2">
    <source>
        <dbReference type="ARBA" id="ARBA00004776"/>
    </source>
</evidence>
<organism evidence="12 13">
    <name type="scientific">Microvirga tunisiensis</name>
    <dbReference type="NCBI Taxonomy" id="2108360"/>
    <lineage>
        <taxon>Bacteria</taxon>
        <taxon>Pseudomonadati</taxon>
        <taxon>Pseudomonadota</taxon>
        <taxon>Alphaproteobacteria</taxon>
        <taxon>Hyphomicrobiales</taxon>
        <taxon>Methylobacteriaceae</taxon>
        <taxon>Microvirga</taxon>
    </lineage>
</organism>
<evidence type="ECO:0000256" key="10">
    <source>
        <dbReference type="ARBA" id="ARBA00093448"/>
    </source>
</evidence>
<proteinExistence type="inferred from homology"/>
<dbReference type="SUPFAM" id="SSF55166">
    <property type="entry name" value="Hedgehog/DD-peptidase"/>
    <property type="match status" value="1"/>
</dbReference>
<dbReference type="InterPro" id="IPR009045">
    <property type="entry name" value="Zn_M74/Hedgehog-like"/>
</dbReference>
<evidence type="ECO:0000256" key="3">
    <source>
        <dbReference type="ARBA" id="ARBA00022670"/>
    </source>
</evidence>
<dbReference type="GO" id="GO:0008237">
    <property type="term" value="F:metallopeptidase activity"/>
    <property type="evidence" value="ECO:0007669"/>
    <property type="project" value="UniProtKB-KW"/>
</dbReference>
<dbReference type="Gene3D" id="3.30.1380.10">
    <property type="match status" value="1"/>
</dbReference>
<keyword evidence="5" id="KW-0732">Signal</keyword>
<keyword evidence="3" id="KW-0645">Protease</keyword>
<keyword evidence="13" id="KW-1185">Reference proteome</keyword>
<dbReference type="InterPro" id="IPR010275">
    <property type="entry name" value="MepK"/>
</dbReference>